<evidence type="ECO:0000259" key="1">
    <source>
        <dbReference type="Pfam" id="PF01551"/>
    </source>
</evidence>
<dbReference type="AlphaFoldDB" id="L0WI71"/>
<dbReference type="STRING" id="1177179.A11A3_00145"/>
<dbReference type="FunFam" id="2.70.70.10:FF:000019">
    <property type="entry name" value="M23 family peptidase"/>
    <property type="match status" value="1"/>
</dbReference>
<dbReference type="InterPro" id="IPR011055">
    <property type="entry name" value="Dup_hybrid_motif"/>
</dbReference>
<reference evidence="2 3" key="1">
    <citation type="journal article" date="2012" name="J. Bacteriol.">
        <title>Genome Sequence of the Alkane-Degrading Bacterium Alcanivorax hongdengensis Type Strain A-11-3.</title>
        <authorList>
            <person name="Lai Q."/>
            <person name="Shao Z."/>
        </authorList>
    </citation>
    <scope>NUCLEOTIDE SEQUENCE [LARGE SCALE GENOMIC DNA]</scope>
    <source>
        <strain evidence="2 3">A-11-3</strain>
    </source>
</reference>
<evidence type="ECO:0000313" key="3">
    <source>
        <dbReference type="Proteomes" id="UP000010164"/>
    </source>
</evidence>
<protein>
    <submittedName>
        <fullName evidence="2">M24/M37 family peptidase</fullName>
    </submittedName>
</protein>
<dbReference type="CDD" id="cd12797">
    <property type="entry name" value="M23_peptidase"/>
    <property type="match status" value="1"/>
</dbReference>
<proteinExistence type="predicted"/>
<keyword evidence="3" id="KW-1185">Reference proteome</keyword>
<dbReference type="eggNOG" id="COG0739">
    <property type="taxonomic scope" value="Bacteria"/>
</dbReference>
<dbReference type="PANTHER" id="PTHR21666">
    <property type="entry name" value="PEPTIDASE-RELATED"/>
    <property type="match status" value="1"/>
</dbReference>
<organism evidence="2 3">
    <name type="scientific">Alcanivorax hongdengensis A-11-3</name>
    <dbReference type="NCBI Taxonomy" id="1177179"/>
    <lineage>
        <taxon>Bacteria</taxon>
        <taxon>Pseudomonadati</taxon>
        <taxon>Pseudomonadota</taxon>
        <taxon>Gammaproteobacteria</taxon>
        <taxon>Oceanospirillales</taxon>
        <taxon>Alcanivoracaceae</taxon>
        <taxon>Alcanivorax</taxon>
    </lineage>
</organism>
<dbReference type="Pfam" id="PF01551">
    <property type="entry name" value="Peptidase_M23"/>
    <property type="match status" value="1"/>
</dbReference>
<gene>
    <name evidence="2" type="ORF">A11A3_00145</name>
</gene>
<dbReference type="PATRIC" id="fig|1177179.3.peg.29"/>
<dbReference type="Gene3D" id="2.70.70.10">
    <property type="entry name" value="Glucose Permease (Domain IIA)"/>
    <property type="match status" value="1"/>
</dbReference>
<name>L0WI71_9GAMM</name>
<dbReference type="InterPro" id="IPR016047">
    <property type="entry name" value="M23ase_b-sheet_dom"/>
</dbReference>
<dbReference type="SUPFAM" id="SSF51261">
    <property type="entry name" value="Duplicated hybrid motif"/>
    <property type="match status" value="1"/>
</dbReference>
<dbReference type="Proteomes" id="UP000010164">
    <property type="component" value="Unassembled WGS sequence"/>
</dbReference>
<dbReference type="InterPro" id="IPR050570">
    <property type="entry name" value="Cell_wall_metabolism_enzyme"/>
</dbReference>
<dbReference type="GO" id="GO:0004222">
    <property type="term" value="F:metalloendopeptidase activity"/>
    <property type="evidence" value="ECO:0007669"/>
    <property type="project" value="TreeGrafter"/>
</dbReference>
<accession>L0WI71</accession>
<evidence type="ECO:0000313" key="2">
    <source>
        <dbReference type="EMBL" id="EKF75857.1"/>
    </source>
</evidence>
<sequence length="276" mass="30058">MPVLRGMLPMAVLLLLGKPLWAADWLQSLQGERTQGTLLRGQVLAGVSVWLGDKPVRTTPDGFFAVGFARDADLHPLLVLRRQGEQQTVALTLEPRQYPIQRVNGVPERTVKTPPPAVLARIQREVAQVKAARDTDSSLTAFLTDFRWPLTGPVTGVYGSQRVYNGKPGRPHYGVDVARPAGTLVVAPADGTVTLVQPDNYYSGGTLIIDHGYGVSSTMIHLSAVLVKAGQQVKQGQPVARVGQSGRATGPHLDWRLNWYQQRLDPQTVVPPMPTE</sequence>
<dbReference type="PANTHER" id="PTHR21666:SF285">
    <property type="entry name" value="M23 FAMILY METALLOPEPTIDASE"/>
    <property type="match status" value="1"/>
</dbReference>
<dbReference type="EMBL" id="AMRJ01000001">
    <property type="protein sequence ID" value="EKF75857.1"/>
    <property type="molecule type" value="Genomic_DNA"/>
</dbReference>
<dbReference type="RefSeq" id="WP_008927221.1">
    <property type="nucleotide sequence ID" value="NZ_AMRJ01000001.1"/>
</dbReference>
<comment type="caution">
    <text evidence="2">The sequence shown here is derived from an EMBL/GenBank/DDBJ whole genome shotgun (WGS) entry which is preliminary data.</text>
</comment>
<feature type="domain" description="M23ase beta-sheet core" evidence="1">
    <location>
        <begin position="171"/>
        <end position="266"/>
    </location>
</feature>